<evidence type="ECO:0008006" key="3">
    <source>
        <dbReference type="Google" id="ProtNLM"/>
    </source>
</evidence>
<sequence length="1040" mass="121328">MVSLKAYKSNNGYIGKINISELETTMKQKADVKFFVILDRSGSMRHSVRKFVNLILPKILIKLNMTEVDIDLITFDDYSEIYTGNMTYFKNLDIDCRGGTHMACAIEDLKVLLNKLIIQNKKQNIRILTLSDGDLFDQSETLNLASSLYLDIKDNFIINSQAIRFFTSSCEPDTRGLSSMLQFNTLSNPYLIDIDSADGVERIAESIAALYRHDGMNYKITLQSSEKILKENPWNLPDDTIDLFEEDNFIWMDKLPEQIYIQTEVDGLSSLCNIPVEICEELTLNNYKRILDKKIDFFMRKLKVLKIINTQTALEEMKLIAKYFEEFEQYLINNSMQGDSNDYILIKDRIHYLKRRIRKQEFSIFGMMKEIQNNDKVSQLNSKQLADFLRNVEVNKDGKSLSRRGMNEGIDFDEEARKEVLAMAEHLDEIKDIDDSEHSVSFYSTYTTLEGIKSVCELADDKDALEAFTAIDIIKLLNIVGIGCDGFIGNYTDPMIYRLNDIYLGCYISLSDVLTASEFSNGENNLVDFNTRKIITNVIPVFDDQRIHQFLLKYAPKLLEYTASIGMRRVLVEVPYTYEFSIESGILKICQMFSENHRSEAVINLFSQLIENYQVASKGHYNYVNNLINKQIEGYQSDEEQSKYYIYLDDNSVECMTNVFINIIKNNQMEILPKILRHLFCHEIHRVVNKMIKKNQDIQNYAHITLKSLLGIDYEKNGTPLPKMFDQNNIPEFFDEYTVNYDIVNEIFSYAKNVMMIPFIPYYIQAILQEDKIEGINKISECNEENVKSLLDIHYNFEEFKVFSIVQALLCIKNESRMDTSNQRMIIIDTENYEESNEMVKKYIRTRYRMDYESRLNEQLKKEASILEDELVIKMLTSESLEEFKEGFKNGISRGNSTVKIENIYSAGFLKLINELNSNYKTENYPLLFDKTSIILLGRDEDDQVVWNNGNVCRKSNKILKNILKESDSERWEEVEKIYKKHNIHIYRSYGMNRHGHDNGKPSYWALGYKTLEDMFNSVPQEEIDKYKSIHTYCCGLNRY</sequence>
<evidence type="ECO:0000313" key="1">
    <source>
        <dbReference type="EMBL" id="ORX59952.1"/>
    </source>
</evidence>
<dbReference type="AlphaFoldDB" id="A0A1Y1VMW1"/>
<keyword evidence="2" id="KW-1185">Reference proteome</keyword>
<reference evidence="1 2" key="1">
    <citation type="submission" date="2016-08" db="EMBL/GenBank/DDBJ databases">
        <title>Genomes of anaerobic fungi encode conserved fungal cellulosomes for biomass hydrolysis.</title>
        <authorList>
            <consortium name="DOE Joint Genome Institute"/>
            <person name="Haitjema C.H."/>
            <person name="Gilmore S.P."/>
            <person name="Henske J.K."/>
            <person name="Solomon K.V."/>
            <person name="De Groot R."/>
            <person name="Kuo A."/>
            <person name="Mondo S.J."/>
            <person name="Salamov A.A."/>
            <person name="Labutti K."/>
            <person name="Zhao Z."/>
            <person name="Chiniquy J."/>
            <person name="Barry K."/>
            <person name="Brewer H.M."/>
            <person name="Purvine S.O."/>
            <person name="Wright A.T."/>
            <person name="Boxma B."/>
            <person name="Van Alen T."/>
            <person name="Hackstein J.H."/>
            <person name="Baker S.E."/>
            <person name="Grigoriev I.V."/>
            <person name="O'Malley M.A."/>
        </authorList>
    </citation>
    <scope>NUCLEOTIDE SEQUENCE [LARGE SCALE GENOMIC DNA]</scope>
    <source>
        <strain evidence="2">finn</strain>
    </source>
</reference>
<dbReference type="OrthoDB" id="2111088at2759"/>
<reference evidence="1 2" key="2">
    <citation type="submission" date="2016-08" db="EMBL/GenBank/DDBJ databases">
        <title>Pervasive Adenine N6-methylation of Active Genes in Fungi.</title>
        <authorList>
            <consortium name="DOE Joint Genome Institute"/>
            <person name="Mondo S.J."/>
            <person name="Dannebaum R.O."/>
            <person name="Kuo R.C."/>
            <person name="Labutti K."/>
            <person name="Haridas S."/>
            <person name="Kuo A."/>
            <person name="Salamov A."/>
            <person name="Ahrendt S.R."/>
            <person name="Lipzen A."/>
            <person name="Sullivan W."/>
            <person name="Andreopoulos W.B."/>
            <person name="Clum A."/>
            <person name="Lindquist E."/>
            <person name="Daum C."/>
            <person name="Ramamoorthy G.K."/>
            <person name="Gryganskyi A."/>
            <person name="Culley D."/>
            <person name="Magnuson J.K."/>
            <person name="James T.Y."/>
            <person name="O'Malley M.A."/>
            <person name="Stajich J.E."/>
            <person name="Spatafora J.W."/>
            <person name="Visel A."/>
            <person name="Grigoriev I.V."/>
        </authorList>
    </citation>
    <scope>NUCLEOTIDE SEQUENCE [LARGE SCALE GENOMIC DNA]</scope>
    <source>
        <strain evidence="2">finn</strain>
    </source>
</reference>
<proteinExistence type="predicted"/>
<evidence type="ECO:0000313" key="2">
    <source>
        <dbReference type="Proteomes" id="UP000193719"/>
    </source>
</evidence>
<name>A0A1Y1VMW1_9FUNG</name>
<gene>
    <name evidence="1" type="ORF">BCR36DRAFT_579404</name>
</gene>
<dbReference type="Proteomes" id="UP000193719">
    <property type="component" value="Unassembled WGS sequence"/>
</dbReference>
<organism evidence="1 2">
    <name type="scientific">Piromyces finnis</name>
    <dbReference type="NCBI Taxonomy" id="1754191"/>
    <lineage>
        <taxon>Eukaryota</taxon>
        <taxon>Fungi</taxon>
        <taxon>Fungi incertae sedis</taxon>
        <taxon>Chytridiomycota</taxon>
        <taxon>Chytridiomycota incertae sedis</taxon>
        <taxon>Neocallimastigomycetes</taxon>
        <taxon>Neocallimastigales</taxon>
        <taxon>Neocallimastigaceae</taxon>
        <taxon>Piromyces</taxon>
    </lineage>
</organism>
<dbReference type="InterPro" id="IPR036465">
    <property type="entry name" value="vWFA_dom_sf"/>
</dbReference>
<dbReference type="EMBL" id="MCFH01000002">
    <property type="protein sequence ID" value="ORX59952.1"/>
    <property type="molecule type" value="Genomic_DNA"/>
</dbReference>
<comment type="caution">
    <text evidence="1">The sequence shown here is derived from an EMBL/GenBank/DDBJ whole genome shotgun (WGS) entry which is preliminary data.</text>
</comment>
<dbReference type="SUPFAM" id="SSF53300">
    <property type="entry name" value="vWA-like"/>
    <property type="match status" value="1"/>
</dbReference>
<protein>
    <recommendedName>
        <fullName evidence="3">VWFA domain-containing protein</fullName>
    </recommendedName>
</protein>
<accession>A0A1Y1VMW1</accession>